<comment type="catalytic activity">
    <reaction evidence="6">
        <text>Exonucleolytic cleavage in either 5'- to 3'- or 3'- to 5'-direction to yield nucleoside 5'-phosphates.</text>
        <dbReference type="EC" id="3.1.11.6"/>
    </reaction>
</comment>
<dbReference type="Pfam" id="PF02609">
    <property type="entry name" value="Exonuc_VII_S"/>
    <property type="match status" value="1"/>
</dbReference>
<dbReference type="OrthoDB" id="1771251at2"/>
<reference evidence="7" key="1">
    <citation type="submission" date="2015-05" db="EMBL/GenBank/DDBJ databases">
        <authorList>
            <person name="Wang D.B."/>
            <person name="Wang M."/>
        </authorList>
    </citation>
    <scope>NUCLEOTIDE SEQUENCE [LARGE SCALE GENOMIC DNA]</scope>
    <source>
        <strain evidence="7">L1-83</strain>
    </source>
</reference>
<reference evidence="9" key="2">
    <citation type="submission" date="2015-05" db="EMBL/GenBank/DDBJ databases">
        <authorList>
            <consortium name="Pathogen Informatics"/>
        </authorList>
    </citation>
    <scope>NUCLEOTIDE SEQUENCE [LARGE SCALE GENOMIC DNA]</scope>
    <source>
        <strain evidence="8 10">2789STDY5608887</strain>
        <strain evidence="9">L1-83</strain>
    </source>
</reference>
<keyword evidence="9" id="KW-1185">Reference proteome</keyword>
<dbReference type="EMBL" id="CYXX01000002">
    <property type="protein sequence ID" value="CUM76466.1"/>
    <property type="molecule type" value="Genomic_DNA"/>
</dbReference>
<keyword evidence="5 6" id="KW-0269">Exonuclease</keyword>
<keyword evidence="4 6" id="KW-0378">Hydrolase</keyword>
<evidence type="ECO:0000313" key="8">
    <source>
        <dbReference type="EMBL" id="CUM76466.1"/>
    </source>
</evidence>
<comment type="function">
    <text evidence="6">Bidirectionally degrades single-stranded DNA into large acid-insoluble oligonucleotides, which are then degraded further into small acid-soluble oligonucleotides.</text>
</comment>
<dbReference type="PANTHER" id="PTHR34137:SF1">
    <property type="entry name" value="EXODEOXYRIBONUCLEASE 7 SMALL SUBUNIT"/>
    <property type="match status" value="1"/>
</dbReference>
<dbReference type="InterPro" id="IPR037004">
    <property type="entry name" value="Exonuc_VII_ssu_sf"/>
</dbReference>
<protein>
    <recommendedName>
        <fullName evidence="6">Exodeoxyribonuclease 7 small subunit</fullName>
        <ecNumber evidence="6">3.1.11.6</ecNumber>
    </recommendedName>
    <alternativeName>
        <fullName evidence="6">Exodeoxyribonuclease VII small subunit</fullName>
        <shortName evidence="6">Exonuclease VII small subunit</shortName>
    </alternativeName>
</protein>
<dbReference type="InterPro" id="IPR003761">
    <property type="entry name" value="Exonuc_VII_S"/>
</dbReference>
<dbReference type="GO" id="GO:0005829">
    <property type="term" value="C:cytosol"/>
    <property type="evidence" value="ECO:0007669"/>
    <property type="project" value="TreeGrafter"/>
</dbReference>
<dbReference type="GO" id="GO:0006308">
    <property type="term" value="P:DNA catabolic process"/>
    <property type="evidence" value="ECO:0007669"/>
    <property type="project" value="UniProtKB-UniRule"/>
</dbReference>
<evidence type="ECO:0000256" key="5">
    <source>
        <dbReference type="ARBA" id="ARBA00022839"/>
    </source>
</evidence>
<comment type="similarity">
    <text evidence="1 6">Belongs to the XseB family.</text>
</comment>
<proteinExistence type="inferred from homology"/>
<keyword evidence="3 6" id="KW-0540">Nuclease</keyword>
<comment type="subcellular location">
    <subcellularLocation>
        <location evidence="6">Cytoplasm</location>
    </subcellularLocation>
</comment>
<dbReference type="GO" id="GO:0009318">
    <property type="term" value="C:exodeoxyribonuclease VII complex"/>
    <property type="evidence" value="ECO:0007669"/>
    <property type="project" value="UniProtKB-UniRule"/>
</dbReference>
<evidence type="ECO:0000313" key="7">
    <source>
        <dbReference type="EMBL" id="CRL32770.1"/>
    </source>
</evidence>
<evidence type="ECO:0000313" key="10">
    <source>
        <dbReference type="Proteomes" id="UP000095453"/>
    </source>
</evidence>
<sequence length="74" mass="8486">MSEEQTKQNVSLEETFEQIETIIKQLESPEVTLDDSFRLYQAGVEKLKTCNLLLDTVEKKMQVMQADGSLADFE</sequence>
<evidence type="ECO:0000313" key="9">
    <source>
        <dbReference type="Proteomes" id="UP000049828"/>
    </source>
</evidence>
<keyword evidence="2 6" id="KW-0963">Cytoplasm</keyword>
<dbReference type="EMBL" id="CVRS01000016">
    <property type="protein sequence ID" value="CRL32770.1"/>
    <property type="molecule type" value="Genomic_DNA"/>
</dbReference>
<evidence type="ECO:0000256" key="4">
    <source>
        <dbReference type="ARBA" id="ARBA00022801"/>
    </source>
</evidence>
<dbReference type="EC" id="3.1.11.6" evidence="6"/>
<dbReference type="PANTHER" id="PTHR34137">
    <property type="entry name" value="EXODEOXYRIBONUCLEASE 7 SMALL SUBUNIT"/>
    <property type="match status" value="1"/>
</dbReference>
<accession>A0A0M6WAM9</accession>
<gene>
    <name evidence="6" type="primary">xseB</name>
    <name evidence="8" type="ORF">ERS852444_00375</name>
    <name evidence="7" type="ORF">RIL183_00471</name>
</gene>
<dbReference type="HAMAP" id="MF_00337">
    <property type="entry name" value="Exonuc_7_S"/>
    <property type="match status" value="1"/>
</dbReference>
<dbReference type="SUPFAM" id="SSF116842">
    <property type="entry name" value="XseB-like"/>
    <property type="match status" value="1"/>
</dbReference>
<dbReference type="GO" id="GO:0008855">
    <property type="term" value="F:exodeoxyribonuclease VII activity"/>
    <property type="evidence" value="ECO:0007669"/>
    <property type="project" value="UniProtKB-UniRule"/>
</dbReference>
<evidence type="ECO:0000256" key="1">
    <source>
        <dbReference type="ARBA" id="ARBA00009998"/>
    </source>
</evidence>
<dbReference type="STRING" id="360807.ERS852392_00432"/>
<dbReference type="AlphaFoldDB" id="A0A0M6WAM9"/>
<evidence type="ECO:0000256" key="2">
    <source>
        <dbReference type="ARBA" id="ARBA00022490"/>
    </source>
</evidence>
<organism evidence="7 9">
    <name type="scientific">Roseburia inulinivorans</name>
    <dbReference type="NCBI Taxonomy" id="360807"/>
    <lineage>
        <taxon>Bacteria</taxon>
        <taxon>Bacillati</taxon>
        <taxon>Bacillota</taxon>
        <taxon>Clostridia</taxon>
        <taxon>Lachnospirales</taxon>
        <taxon>Lachnospiraceae</taxon>
        <taxon>Roseburia</taxon>
    </lineage>
</organism>
<name>A0A0M6WAM9_9FIRM</name>
<dbReference type="NCBIfam" id="TIGR01280">
    <property type="entry name" value="xseB"/>
    <property type="match status" value="1"/>
</dbReference>
<dbReference type="Proteomes" id="UP000095453">
    <property type="component" value="Unassembled WGS sequence"/>
</dbReference>
<comment type="subunit">
    <text evidence="6">Heterooligomer composed of large and small subunits.</text>
</comment>
<evidence type="ECO:0000256" key="3">
    <source>
        <dbReference type="ARBA" id="ARBA00022722"/>
    </source>
</evidence>
<dbReference type="RefSeq" id="WP_055039087.1">
    <property type="nucleotide sequence ID" value="NZ_CAKZTK010000002.1"/>
</dbReference>
<dbReference type="Proteomes" id="UP000049828">
    <property type="component" value="Unassembled WGS sequence"/>
</dbReference>
<evidence type="ECO:0000256" key="6">
    <source>
        <dbReference type="HAMAP-Rule" id="MF_00337"/>
    </source>
</evidence>
<dbReference type="Gene3D" id="1.10.287.1040">
    <property type="entry name" value="Exonuclease VII, small subunit"/>
    <property type="match status" value="1"/>
</dbReference>